<dbReference type="SMART" id="SM00487">
    <property type="entry name" value="DEXDc"/>
    <property type="match status" value="1"/>
</dbReference>
<dbReference type="EMBL" id="LR797325">
    <property type="protein sequence ID" value="CAB4202336.1"/>
    <property type="molecule type" value="Genomic_DNA"/>
</dbReference>
<evidence type="ECO:0000259" key="1">
    <source>
        <dbReference type="PROSITE" id="PS51192"/>
    </source>
</evidence>
<dbReference type="InterPro" id="IPR014001">
    <property type="entry name" value="Helicase_ATP-bd"/>
</dbReference>
<dbReference type="Gene3D" id="3.40.50.300">
    <property type="entry name" value="P-loop containing nucleotide triphosphate hydrolases"/>
    <property type="match status" value="2"/>
</dbReference>
<dbReference type="InterPro" id="IPR006935">
    <property type="entry name" value="Helicase/UvrB_N"/>
</dbReference>
<feature type="domain" description="Helicase ATP-binding" evidence="1">
    <location>
        <begin position="17"/>
        <end position="151"/>
    </location>
</feature>
<dbReference type="Pfam" id="PF04851">
    <property type="entry name" value="ResIII"/>
    <property type="match status" value="1"/>
</dbReference>
<sequence length="496" mass="54117">MELKLRDYQEAAVTAALAHLSKGVNPLVIAPTGAGKTVIASAIMTRWQAGSTRKCFFVAHRKELIDQAAATMTRAGVRGEALSVFSADFDHISAEDKASALVVFDEAHHAVASSWAKFNAVFTGPKVAVTATPDRLDRQKLETVGFVPAYEIAIRTLIEQGHLVRPMAQKMPVEMSLIRLRGYEDALEAVADSIVTELNRWDRKKAICFLPEVDTSVRLVAMLRQRGVEAGHADGSTGKFRAGTVEAFKRGELRVLCNVNLFTEGFDAPETDCVILLRPTQSRALWCQMIGRGLRTAPGKTDCLILDPMWISGENSFTPADAFTVHPQAKSAQIQGGHDPLDAAEACDRQAEESMLRRIAAEEQRSSTKEAKALGLVDLSVACAVFGFVLPASTSESAMFGYQATELARHGVHARGMTADQADWMIARLKAREALNLATVKQVRKLQQFGVRGAERLSKDSASKAISSDWRMQGKGPVSKSPLQKIYGRIFDNYDA</sequence>
<accession>A0A6J5S258</accession>
<reference evidence="3" key="1">
    <citation type="submission" date="2020-05" db="EMBL/GenBank/DDBJ databases">
        <authorList>
            <person name="Chiriac C."/>
            <person name="Salcher M."/>
            <person name="Ghai R."/>
            <person name="Kavagutti S V."/>
        </authorList>
    </citation>
    <scope>NUCLEOTIDE SEQUENCE</scope>
</reference>
<keyword evidence="3" id="KW-0067">ATP-binding</keyword>
<organism evidence="3">
    <name type="scientific">uncultured Caudovirales phage</name>
    <dbReference type="NCBI Taxonomy" id="2100421"/>
    <lineage>
        <taxon>Viruses</taxon>
        <taxon>Duplodnaviria</taxon>
        <taxon>Heunggongvirae</taxon>
        <taxon>Uroviricota</taxon>
        <taxon>Caudoviricetes</taxon>
        <taxon>Peduoviridae</taxon>
        <taxon>Maltschvirus</taxon>
        <taxon>Maltschvirus maltsch</taxon>
    </lineage>
</organism>
<dbReference type="GO" id="GO:0016787">
    <property type="term" value="F:hydrolase activity"/>
    <property type="evidence" value="ECO:0007669"/>
    <property type="project" value="InterPro"/>
</dbReference>
<keyword evidence="3" id="KW-0347">Helicase</keyword>
<dbReference type="PROSITE" id="PS51194">
    <property type="entry name" value="HELICASE_CTER"/>
    <property type="match status" value="1"/>
</dbReference>
<dbReference type="PANTHER" id="PTHR47396:SF1">
    <property type="entry name" value="ATP-DEPENDENT HELICASE IRC3-RELATED"/>
    <property type="match status" value="1"/>
</dbReference>
<protein>
    <submittedName>
        <fullName evidence="3">SSL2 DNA or RNA helicases of superfamily II</fullName>
    </submittedName>
</protein>
<gene>
    <name evidence="3" type="ORF">UFOVP1370_6</name>
</gene>
<dbReference type="GO" id="GO:0003677">
    <property type="term" value="F:DNA binding"/>
    <property type="evidence" value="ECO:0007669"/>
    <property type="project" value="InterPro"/>
</dbReference>
<keyword evidence="3" id="KW-0378">Hydrolase</keyword>
<dbReference type="GO" id="GO:0005524">
    <property type="term" value="F:ATP binding"/>
    <property type="evidence" value="ECO:0007669"/>
    <property type="project" value="InterPro"/>
</dbReference>
<dbReference type="InterPro" id="IPR027417">
    <property type="entry name" value="P-loop_NTPase"/>
</dbReference>
<proteinExistence type="predicted"/>
<dbReference type="Pfam" id="PF00271">
    <property type="entry name" value="Helicase_C"/>
    <property type="match status" value="1"/>
</dbReference>
<name>A0A6J5S258_9CAUD</name>
<feature type="domain" description="Helicase C-terminal" evidence="2">
    <location>
        <begin position="193"/>
        <end position="380"/>
    </location>
</feature>
<dbReference type="PANTHER" id="PTHR47396">
    <property type="entry name" value="TYPE I RESTRICTION ENZYME ECOKI R PROTEIN"/>
    <property type="match status" value="1"/>
</dbReference>
<dbReference type="SUPFAM" id="SSF52540">
    <property type="entry name" value="P-loop containing nucleoside triphosphate hydrolases"/>
    <property type="match status" value="1"/>
</dbReference>
<evidence type="ECO:0000313" key="3">
    <source>
        <dbReference type="EMBL" id="CAB4202336.1"/>
    </source>
</evidence>
<keyword evidence="3" id="KW-0547">Nucleotide-binding</keyword>
<dbReference type="InterPro" id="IPR001650">
    <property type="entry name" value="Helicase_C-like"/>
</dbReference>
<dbReference type="GO" id="GO:0004386">
    <property type="term" value="F:helicase activity"/>
    <property type="evidence" value="ECO:0007669"/>
    <property type="project" value="UniProtKB-KW"/>
</dbReference>
<evidence type="ECO:0000259" key="2">
    <source>
        <dbReference type="PROSITE" id="PS51194"/>
    </source>
</evidence>
<dbReference type="SMART" id="SM00490">
    <property type="entry name" value="HELICc"/>
    <property type="match status" value="1"/>
</dbReference>
<dbReference type="InterPro" id="IPR050742">
    <property type="entry name" value="Helicase_Restrict-Modif_Enz"/>
</dbReference>
<dbReference type="PROSITE" id="PS51192">
    <property type="entry name" value="HELICASE_ATP_BIND_1"/>
    <property type="match status" value="1"/>
</dbReference>